<name>A0A2W5KUH4_SPHMC</name>
<feature type="signal peptide" evidence="1">
    <location>
        <begin position="1"/>
        <end position="27"/>
    </location>
</feature>
<keyword evidence="1" id="KW-0732">Signal</keyword>
<sequence>MTKPALLLLSLAALPLAALAVAPPAFAQRDLAQTGEPPQRTSVLYTYGDDPCPEPQGDEIIVCAQRPESDRYRVPRELRDALKEDDDAGGGNSWAAAVEGYDDVARLGRPNSCSPVGSYGFTGCAAAAMREWFAARRDR</sequence>
<proteinExistence type="predicted"/>
<evidence type="ECO:0000313" key="3">
    <source>
        <dbReference type="Proteomes" id="UP000248597"/>
    </source>
</evidence>
<dbReference type="EMBL" id="QFPJ01000052">
    <property type="protein sequence ID" value="PZQ20626.1"/>
    <property type="molecule type" value="Genomic_DNA"/>
</dbReference>
<dbReference type="Proteomes" id="UP000248597">
    <property type="component" value="Unassembled WGS sequence"/>
</dbReference>
<comment type="caution">
    <text evidence="2">The sequence shown here is derived from an EMBL/GenBank/DDBJ whole genome shotgun (WGS) entry which is preliminary data.</text>
</comment>
<dbReference type="AlphaFoldDB" id="A0A2W5KUH4"/>
<evidence type="ECO:0000313" key="2">
    <source>
        <dbReference type="EMBL" id="PZQ20626.1"/>
    </source>
</evidence>
<protein>
    <submittedName>
        <fullName evidence="2">Uncharacterized protein</fullName>
    </submittedName>
</protein>
<reference evidence="2 3" key="1">
    <citation type="submission" date="2017-08" db="EMBL/GenBank/DDBJ databases">
        <title>Infants hospitalized years apart are colonized by the same room-sourced microbial strains.</title>
        <authorList>
            <person name="Brooks B."/>
            <person name="Olm M.R."/>
            <person name="Firek B.A."/>
            <person name="Baker R."/>
            <person name="Thomas B.C."/>
            <person name="Morowitz M.J."/>
            <person name="Banfield J.F."/>
        </authorList>
    </citation>
    <scope>NUCLEOTIDE SEQUENCE [LARGE SCALE GENOMIC DNA]</scope>
    <source>
        <strain evidence="2">S2_005_003_R2_47</strain>
    </source>
</reference>
<feature type="chain" id="PRO_5016082039" evidence="1">
    <location>
        <begin position="28"/>
        <end position="139"/>
    </location>
</feature>
<gene>
    <name evidence="2" type="ORF">DI569_14900</name>
</gene>
<organism evidence="2 3">
    <name type="scientific">Sphingopyxis macrogoltabida</name>
    <name type="common">Sphingomonas macrogoltabidus</name>
    <dbReference type="NCBI Taxonomy" id="33050"/>
    <lineage>
        <taxon>Bacteria</taxon>
        <taxon>Pseudomonadati</taxon>
        <taxon>Pseudomonadota</taxon>
        <taxon>Alphaproteobacteria</taxon>
        <taxon>Sphingomonadales</taxon>
        <taxon>Sphingomonadaceae</taxon>
        <taxon>Sphingopyxis</taxon>
    </lineage>
</organism>
<accession>A0A2W5KUH4</accession>
<evidence type="ECO:0000256" key="1">
    <source>
        <dbReference type="SAM" id="SignalP"/>
    </source>
</evidence>